<dbReference type="GO" id="GO:0016891">
    <property type="term" value="F:RNA endonuclease activity producing 5'-phosphomonoesters, hydrolytic mechanism"/>
    <property type="evidence" value="ECO:0007669"/>
    <property type="project" value="UniProtKB-ARBA"/>
</dbReference>
<dbReference type="AlphaFoldDB" id="A0A6J2U2D7"/>
<evidence type="ECO:0000313" key="13">
    <source>
        <dbReference type="Proteomes" id="UP000504634"/>
    </source>
</evidence>
<dbReference type="InterPro" id="IPR003100">
    <property type="entry name" value="PAZ_dom"/>
</dbReference>
<keyword evidence="4" id="KW-0963">Cytoplasm</keyword>
<dbReference type="Gene3D" id="3.30.420.10">
    <property type="entry name" value="Ribonuclease H-like superfamily/Ribonuclease H"/>
    <property type="match status" value="1"/>
</dbReference>
<dbReference type="Gene3D" id="2.170.260.10">
    <property type="entry name" value="paz domain"/>
    <property type="match status" value="1"/>
</dbReference>
<protein>
    <submittedName>
        <fullName evidence="14">Protein argonaute-3</fullName>
    </submittedName>
</protein>
<dbReference type="SMART" id="SM00950">
    <property type="entry name" value="Piwi"/>
    <property type="match status" value="1"/>
</dbReference>
<dbReference type="GO" id="GO:0140965">
    <property type="term" value="P:secondary piRNA processing"/>
    <property type="evidence" value="ECO:0007669"/>
    <property type="project" value="UniProtKB-ARBA"/>
</dbReference>
<evidence type="ECO:0000256" key="10">
    <source>
        <dbReference type="SAM" id="MobiDB-lite"/>
    </source>
</evidence>
<evidence type="ECO:0000256" key="5">
    <source>
        <dbReference type="ARBA" id="ARBA00022782"/>
    </source>
</evidence>
<dbReference type="Proteomes" id="UP000504634">
    <property type="component" value="Unplaced"/>
</dbReference>
<evidence type="ECO:0000259" key="11">
    <source>
        <dbReference type="PROSITE" id="PS50821"/>
    </source>
</evidence>
<dbReference type="FunFam" id="2.170.260.10:FF:000003">
    <property type="entry name" value="Piwi-like RNA-mediated gene silencing 2"/>
    <property type="match status" value="1"/>
</dbReference>
<dbReference type="OrthoDB" id="445936at2759"/>
<proteinExistence type="inferred from homology"/>
<dbReference type="CDD" id="cd04658">
    <property type="entry name" value="Piwi_piwi-like_Euk"/>
    <property type="match status" value="1"/>
</dbReference>
<evidence type="ECO:0000256" key="7">
    <source>
        <dbReference type="ARBA" id="ARBA00022943"/>
    </source>
</evidence>
<dbReference type="Pfam" id="PF02171">
    <property type="entry name" value="Piwi"/>
    <property type="match status" value="1"/>
</dbReference>
<dbReference type="InterPro" id="IPR012337">
    <property type="entry name" value="RNaseH-like_sf"/>
</dbReference>
<dbReference type="GO" id="GO:0048471">
    <property type="term" value="C:perinuclear region of cytoplasm"/>
    <property type="evidence" value="ECO:0007669"/>
    <property type="project" value="UniProtKB-SubCell"/>
</dbReference>
<dbReference type="InterPro" id="IPR036085">
    <property type="entry name" value="PAZ_dom_sf"/>
</dbReference>
<keyword evidence="7" id="KW-0896">Oogenesis</keyword>
<sequence>MSGRGNLLHLFKKNVGSSEISFSSGEQTKDSGLDPDHSLSSDDYRGEINNINLSVHKPKFSIDGAQNVLSHKSLNTAHLMKNASNSENLSEAETNKVGNIRNTHITFCDDDDEMSIKNNLFYPTTTSGSKGSSVNLSSNYIRLESDPNKGVYVYEVRFNPSIDSVHLRMKYLNEHKEKIGGTTTFDGTTLYLPIKLENELTTFLSKSINNTEIELRILFKKKESLKNCIQLYNILFDRVMRTLNFVKFDRKQFDPSNPKVIPSAKLEVWPGYVTAVDEFDGGLMLCCDVSHRLLSQKTVLEMLIEIYRQDKSKYQESAKKVLLGNIIITRYNNKNYRIDDIYFDQNPLSEFETSSGSISYVDYYHKHHNINIKDIKQPLLLSLKKQRGSETLIAEDIRFCLVPELCYLTGIRDEIRADNRLMREIATITRVSPNQRMVALEKFYNNVSKTRAAREILEKWGLSLLNTHNSLLGRIMDLENIYFAKNIVCAGQKAEFSKDALNNEILNIVHMRNWILIHFKNDSRAVKALIDNMDRCCNAFGMHVSKPKIISLDKDRADFFVNALRRNINKDSQIVVCICPNSREDRYSAIKKICCSELPIPSQVINARTLFNETKNRSIVQKIILQMNCKMGGSLWRVKIPFKNVMICGIDSYHDPSQKGISVAAFVSSMDSSYTQWYSKAVLQTKREEIVNGLTSSFEAALRYYKIRNGYFPESVVIYRDGVGDGQLNLCANYEIPQFDAVCSNHINITYIIVQKRVNTRFFLENKLNFDNPLPGTVVDKYITRRKMFDFFLVSQNVGQGTVSPTHFVILRDDANYGPDIIQKLSYKLCFLYYNWPGTVRVPACCMYAHKMAYLIGQNVQRDTAESLLDKLFYL</sequence>
<feature type="compositionally biased region" description="Basic and acidic residues" evidence="10">
    <location>
        <begin position="27"/>
        <end position="43"/>
    </location>
</feature>
<dbReference type="FunFam" id="3.30.420.10:FF:000014">
    <property type="entry name" value="Piwi-like RNA-mediated gene silencing 1"/>
    <property type="match status" value="1"/>
</dbReference>
<name>A0A6J2U2D7_DROLE</name>
<evidence type="ECO:0000259" key="12">
    <source>
        <dbReference type="PROSITE" id="PS50822"/>
    </source>
</evidence>
<reference evidence="14" key="1">
    <citation type="submission" date="2025-08" db="UniProtKB">
        <authorList>
            <consortium name="RefSeq"/>
        </authorList>
    </citation>
    <scope>IDENTIFICATION</scope>
    <source>
        <strain evidence="14">11010-0011.00</strain>
        <tissue evidence="14">Whole body</tissue>
    </source>
</reference>
<keyword evidence="8" id="KW-0943">RNA-mediated gene silencing</keyword>
<dbReference type="InterPro" id="IPR036397">
    <property type="entry name" value="RNaseH_sf"/>
</dbReference>
<evidence type="ECO:0000256" key="8">
    <source>
        <dbReference type="ARBA" id="ARBA00023158"/>
    </source>
</evidence>
<feature type="region of interest" description="Disordered" evidence="10">
    <location>
        <begin position="19"/>
        <end position="43"/>
    </location>
</feature>
<dbReference type="PANTHER" id="PTHR22891">
    <property type="entry name" value="EUKARYOTIC TRANSLATION INITIATION FACTOR 2C"/>
    <property type="match status" value="1"/>
</dbReference>
<accession>A0A6J2U2D7</accession>
<dbReference type="RefSeq" id="XP_030382554.1">
    <property type="nucleotide sequence ID" value="XM_030526694.1"/>
</dbReference>
<feature type="domain" description="PAZ" evidence="11">
    <location>
        <begin position="298"/>
        <end position="410"/>
    </location>
</feature>
<keyword evidence="6" id="KW-0694">RNA-binding</keyword>
<dbReference type="CDD" id="cd02845">
    <property type="entry name" value="PAZ_piwi_like"/>
    <property type="match status" value="1"/>
</dbReference>
<keyword evidence="5" id="KW-0221">Differentiation</keyword>
<evidence type="ECO:0000256" key="6">
    <source>
        <dbReference type="ARBA" id="ARBA00022884"/>
    </source>
</evidence>
<keyword evidence="13" id="KW-1185">Reference proteome</keyword>
<dbReference type="PROSITE" id="PS50822">
    <property type="entry name" value="PIWI"/>
    <property type="match status" value="1"/>
</dbReference>
<comment type="similarity">
    <text evidence="9">Belongs to the argonaute family. Piwi subfamily.</text>
</comment>
<dbReference type="SMART" id="SM00949">
    <property type="entry name" value="PAZ"/>
    <property type="match status" value="1"/>
</dbReference>
<evidence type="ECO:0000256" key="9">
    <source>
        <dbReference type="ARBA" id="ARBA00038291"/>
    </source>
</evidence>
<comment type="subcellular location">
    <subcellularLocation>
        <location evidence="1">Cytoplasm</location>
        <location evidence="1">Cytoplasmic ribonucleoprotein granule</location>
    </subcellularLocation>
    <subcellularLocation>
        <location evidence="2">Cytoplasm</location>
        <location evidence="2">Perinuclear region</location>
    </subcellularLocation>
</comment>
<keyword evidence="3" id="KW-0217">Developmental protein</keyword>
<evidence type="ECO:0000313" key="14">
    <source>
        <dbReference type="RefSeq" id="XP_030382554.1"/>
    </source>
</evidence>
<dbReference type="SUPFAM" id="SSF53098">
    <property type="entry name" value="Ribonuclease H-like"/>
    <property type="match status" value="1"/>
</dbReference>
<feature type="domain" description="Piwi" evidence="12">
    <location>
        <begin position="574"/>
        <end position="861"/>
    </location>
</feature>
<evidence type="ECO:0000256" key="2">
    <source>
        <dbReference type="ARBA" id="ARBA00004556"/>
    </source>
</evidence>
<dbReference type="InterPro" id="IPR003165">
    <property type="entry name" value="Piwi"/>
</dbReference>
<dbReference type="Pfam" id="PF23278">
    <property type="entry name" value="Piwi_N"/>
    <property type="match status" value="1"/>
</dbReference>
<dbReference type="PROSITE" id="PS50821">
    <property type="entry name" value="PAZ"/>
    <property type="match status" value="1"/>
</dbReference>
<dbReference type="SUPFAM" id="SSF101690">
    <property type="entry name" value="PAZ domain"/>
    <property type="match status" value="1"/>
</dbReference>
<dbReference type="GO" id="GO:0141009">
    <property type="term" value="P:transposable element silencing by piRNA-mediated mRNA destabilization"/>
    <property type="evidence" value="ECO:0007669"/>
    <property type="project" value="UniProtKB-ARBA"/>
</dbReference>
<organism evidence="13 14">
    <name type="scientific">Drosophila lebanonensis</name>
    <name type="common">Fruit fly</name>
    <name type="synonym">Scaptodrosophila lebanonensis</name>
    <dbReference type="NCBI Taxonomy" id="7225"/>
    <lineage>
        <taxon>Eukaryota</taxon>
        <taxon>Metazoa</taxon>
        <taxon>Ecdysozoa</taxon>
        <taxon>Arthropoda</taxon>
        <taxon>Hexapoda</taxon>
        <taxon>Insecta</taxon>
        <taxon>Pterygota</taxon>
        <taxon>Neoptera</taxon>
        <taxon>Endopterygota</taxon>
        <taxon>Diptera</taxon>
        <taxon>Brachycera</taxon>
        <taxon>Muscomorpha</taxon>
        <taxon>Ephydroidea</taxon>
        <taxon>Drosophilidae</taxon>
        <taxon>Scaptodrosophila</taxon>
    </lineage>
</organism>
<evidence type="ECO:0000256" key="4">
    <source>
        <dbReference type="ARBA" id="ARBA00022490"/>
    </source>
</evidence>
<gene>
    <name evidence="14" type="primary">LOC115630060</name>
</gene>
<evidence type="ECO:0000256" key="1">
    <source>
        <dbReference type="ARBA" id="ARBA00004331"/>
    </source>
</evidence>
<dbReference type="GO" id="GO:0043186">
    <property type="term" value="C:P granule"/>
    <property type="evidence" value="ECO:0007669"/>
    <property type="project" value="UniProtKB-ARBA"/>
</dbReference>
<dbReference type="GO" id="GO:0003723">
    <property type="term" value="F:RNA binding"/>
    <property type="evidence" value="ECO:0007669"/>
    <property type="project" value="UniProtKB-KW"/>
</dbReference>
<evidence type="ECO:0000256" key="3">
    <source>
        <dbReference type="ARBA" id="ARBA00022473"/>
    </source>
</evidence>
<dbReference type="GeneID" id="115630060"/>
<dbReference type="GO" id="GO:0048477">
    <property type="term" value="P:oogenesis"/>
    <property type="evidence" value="ECO:0007669"/>
    <property type="project" value="UniProtKB-KW"/>
</dbReference>
<dbReference type="Pfam" id="PF02170">
    <property type="entry name" value="PAZ"/>
    <property type="match status" value="1"/>
</dbReference>
<dbReference type="Gene3D" id="3.40.50.2300">
    <property type="match status" value="1"/>
</dbReference>